<dbReference type="STRING" id="39060.SAMN05660706_11090"/>
<dbReference type="EMBL" id="FOYM01000010">
    <property type="protein sequence ID" value="SFR04522.1"/>
    <property type="molecule type" value="Genomic_DNA"/>
</dbReference>
<protein>
    <recommendedName>
        <fullName evidence="3">Peptidase propeptide and YPEB domain-containing protein</fullName>
    </recommendedName>
</protein>
<dbReference type="Proteomes" id="UP000199584">
    <property type="component" value="Unassembled WGS sequence"/>
</dbReference>
<keyword evidence="2" id="KW-1185">Reference proteome</keyword>
<accession>A0A1I6DGS0</accession>
<evidence type="ECO:0000313" key="1">
    <source>
        <dbReference type="EMBL" id="SFR04522.1"/>
    </source>
</evidence>
<evidence type="ECO:0008006" key="3">
    <source>
        <dbReference type="Google" id="ProtNLM"/>
    </source>
</evidence>
<name>A0A1I6DGS0_9FIRM</name>
<reference evidence="2" key="1">
    <citation type="submission" date="2016-10" db="EMBL/GenBank/DDBJ databases">
        <authorList>
            <person name="Varghese N."/>
            <person name="Submissions S."/>
        </authorList>
    </citation>
    <scope>NUCLEOTIDE SEQUENCE [LARGE SCALE GENOMIC DNA]</scope>
    <source>
        <strain evidence="2">DSM 3669</strain>
    </source>
</reference>
<organism evidence="1 2">
    <name type="scientific">Desulfoscipio geothermicus DSM 3669</name>
    <dbReference type="NCBI Taxonomy" id="1121426"/>
    <lineage>
        <taxon>Bacteria</taxon>
        <taxon>Bacillati</taxon>
        <taxon>Bacillota</taxon>
        <taxon>Clostridia</taxon>
        <taxon>Eubacteriales</taxon>
        <taxon>Desulfallaceae</taxon>
        <taxon>Desulfoscipio</taxon>
    </lineage>
</organism>
<sequence>MVNLFTNHGRANVDNDWEWAGVYHTANKYDCLWGQGDVESDTDPDDEVNINYRWYEGFDDVYPASVQTSSKVLKNQCSEINVKTAIPEYPEELKPLIVKQEKLPDNQLAKDYAKMDVAKADFEIKHDGARSYRDGSKLFEIYDSGAIRYRTVSEAVYGEFSKDPDDEPISENYNDNKSVNQVYYDEEISFNKEEAIAQAREFISSIGGMPSDASVEPEVFVEKEVKLNFDGGQEKERIVGYGIVFRHDYDLPIRGKGDYIRVSINNNGVDSFFKHWSKPVGLAEKSQLIVSPDTILEEIEKNIHKYIKLDKSVDITNMQLVYYSQYRNKKQTTLYPAWEIEFDRGYKIYVDAFTGKIID</sequence>
<evidence type="ECO:0000313" key="2">
    <source>
        <dbReference type="Proteomes" id="UP000199584"/>
    </source>
</evidence>
<dbReference type="Gene3D" id="2.40.128.690">
    <property type="entry name" value="YycH protein, domain 3-like"/>
    <property type="match status" value="1"/>
</dbReference>
<gene>
    <name evidence="1" type="ORF">SAMN05660706_11090</name>
</gene>
<dbReference type="AlphaFoldDB" id="A0A1I6DGS0"/>
<proteinExistence type="predicted"/>